<evidence type="ECO:0000259" key="6">
    <source>
        <dbReference type="PROSITE" id="PS50011"/>
    </source>
</evidence>
<dbReference type="PANTHER" id="PTHR43289">
    <property type="entry name" value="MITOGEN-ACTIVATED PROTEIN KINASE KINASE KINASE 20-RELATED"/>
    <property type="match status" value="1"/>
</dbReference>
<dbReference type="EMBL" id="CP012670">
    <property type="protein sequence ID" value="AUX27747.1"/>
    <property type="molecule type" value="Genomic_DNA"/>
</dbReference>
<dbReference type="GO" id="GO:0005524">
    <property type="term" value="F:ATP binding"/>
    <property type="evidence" value="ECO:0007669"/>
    <property type="project" value="UniProtKB-UniRule"/>
</dbReference>
<dbReference type="PROSITE" id="PS00107">
    <property type="entry name" value="PROTEIN_KINASE_ATP"/>
    <property type="match status" value="1"/>
</dbReference>
<protein>
    <submittedName>
        <fullName evidence="7">Protein kinase</fullName>
        <ecNumber evidence="7">2.7.11.1</ecNumber>
    </submittedName>
</protein>
<evidence type="ECO:0000256" key="3">
    <source>
        <dbReference type="ARBA" id="ARBA00022777"/>
    </source>
</evidence>
<feature type="binding site" evidence="5">
    <location>
        <position position="78"/>
    </location>
    <ligand>
        <name>ATP</name>
        <dbReference type="ChEBI" id="CHEBI:30616"/>
    </ligand>
</feature>
<evidence type="ECO:0000256" key="4">
    <source>
        <dbReference type="ARBA" id="ARBA00022840"/>
    </source>
</evidence>
<dbReference type="GO" id="GO:0004674">
    <property type="term" value="F:protein serine/threonine kinase activity"/>
    <property type="evidence" value="ECO:0007669"/>
    <property type="project" value="UniProtKB-EC"/>
</dbReference>
<evidence type="ECO:0000256" key="1">
    <source>
        <dbReference type="ARBA" id="ARBA00022679"/>
    </source>
</evidence>
<keyword evidence="1 7" id="KW-0808">Transferase</keyword>
<dbReference type="OrthoDB" id="9779541at2"/>
<feature type="domain" description="Protein kinase" evidence="6">
    <location>
        <begin position="49"/>
        <end position="314"/>
    </location>
</feature>
<organism evidence="7 8">
    <name type="scientific">Sorangium cellulosum</name>
    <name type="common">Polyangium cellulosum</name>
    <dbReference type="NCBI Taxonomy" id="56"/>
    <lineage>
        <taxon>Bacteria</taxon>
        <taxon>Pseudomonadati</taxon>
        <taxon>Myxococcota</taxon>
        <taxon>Polyangia</taxon>
        <taxon>Polyangiales</taxon>
        <taxon>Polyangiaceae</taxon>
        <taxon>Sorangium</taxon>
    </lineage>
</organism>
<dbReference type="SUPFAM" id="SSF56112">
    <property type="entry name" value="Protein kinase-like (PK-like)"/>
    <property type="match status" value="1"/>
</dbReference>
<proteinExistence type="predicted"/>
<evidence type="ECO:0000313" key="7">
    <source>
        <dbReference type="EMBL" id="AUX27747.1"/>
    </source>
</evidence>
<name>A0A4P2QD95_SORCE</name>
<dbReference type="AlphaFoldDB" id="A0A4P2QD95"/>
<dbReference type="Pfam" id="PF00069">
    <property type="entry name" value="Pkinase"/>
    <property type="match status" value="1"/>
</dbReference>
<evidence type="ECO:0000256" key="2">
    <source>
        <dbReference type="ARBA" id="ARBA00022741"/>
    </source>
</evidence>
<dbReference type="PROSITE" id="PS00108">
    <property type="entry name" value="PROTEIN_KINASE_ST"/>
    <property type="match status" value="1"/>
</dbReference>
<dbReference type="InterPro" id="IPR008271">
    <property type="entry name" value="Ser/Thr_kinase_AS"/>
</dbReference>
<evidence type="ECO:0000313" key="8">
    <source>
        <dbReference type="Proteomes" id="UP000295781"/>
    </source>
</evidence>
<dbReference type="CDD" id="cd14014">
    <property type="entry name" value="STKc_PknB_like"/>
    <property type="match status" value="1"/>
</dbReference>
<dbReference type="RefSeq" id="WP_129356211.1">
    <property type="nucleotide sequence ID" value="NZ_CP012670.1"/>
</dbReference>
<dbReference type="Gene3D" id="1.10.510.10">
    <property type="entry name" value="Transferase(Phosphotransferase) domain 1"/>
    <property type="match status" value="1"/>
</dbReference>
<evidence type="ECO:0000256" key="5">
    <source>
        <dbReference type="PROSITE-ProRule" id="PRU10141"/>
    </source>
</evidence>
<dbReference type="InterPro" id="IPR011009">
    <property type="entry name" value="Kinase-like_dom_sf"/>
</dbReference>
<accession>A0A4P2QD95</accession>
<dbReference type="InterPro" id="IPR017441">
    <property type="entry name" value="Protein_kinase_ATP_BS"/>
</dbReference>
<dbReference type="EC" id="2.7.11.1" evidence="7"/>
<dbReference type="PROSITE" id="PS50011">
    <property type="entry name" value="PROTEIN_KINASE_DOM"/>
    <property type="match status" value="1"/>
</dbReference>
<keyword evidence="4 5" id="KW-0067">ATP-binding</keyword>
<dbReference type="Proteomes" id="UP000295781">
    <property type="component" value="Chromosome"/>
</dbReference>
<dbReference type="PANTHER" id="PTHR43289:SF6">
    <property type="entry name" value="SERINE_THREONINE-PROTEIN KINASE NEKL-3"/>
    <property type="match status" value="1"/>
</dbReference>
<keyword evidence="2 5" id="KW-0547">Nucleotide-binding</keyword>
<gene>
    <name evidence="7" type="ORF">SOCEGT47_083450</name>
</gene>
<dbReference type="Gene3D" id="3.30.200.20">
    <property type="entry name" value="Phosphorylase Kinase, domain 1"/>
    <property type="match status" value="1"/>
</dbReference>
<keyword evidence="3 7" id="KW-0418">Kinase</keyword>
<sequence length="362" mass="40241">MFCARCHREYDAGHRFCPYDGAELAEARRIELLRFKPTRLRGTVLGERYEVCGYIGKGAMARVYLAIERATGQPVAIKVLESFSARAERTRERFVREAQSAAMIGHPNIVKVLDAGTRADDGAPYLVMEYLFGESLGDWLRRERRMDADLAIPVLCQAASGLAAAHRAGIIHRDVKPDNIFLVGAQGDPYAVKVLDFGLAKIQAAEHITASGTAVGTIEYMAPEQVVSDLPDPRTDVYGLGVVMFRTFTGVLPFSRAQQSELLARQLVTPPPRPSERRRSIDRPLESVILKAIRKRPENRYPSMEAFIEDLERLAGDRDGPLSAEAPLAAPDDVYVPQGSFARNAAIYFYRRLGMEAPRFSD</sequence>
<dbReference type="InterPro" id="IPR000719">
    <property type="entry name" value="Prot_kinase_dom"/>
</dbReference>
<reference evidence="7 8" key="1">
    <citation type="submission" date="2015-09" db="EMBL/GenBank/DDBJ databases">
        <title>Sorangium comparison.</title>
        <authorList>
            <person name="Zaburannyi N."/>
            <person name="Bunk B."/>
            <person name="Overmann J."/>
            <person name="Mueller R."/>
        </authorList>
    </citation>
    <scope>NUCLEOTIDE SEQUENCE [LARGE SCALE GENOMIC DNA]</scope>
    <source>
        <strain evidence="7 8">So ceGT47</strain>
    </source>
</reference>
<dbReference type="SMART" id="SM00220">
    <property type="entry name" value="S_TKc"/>
    <property type="match status" value="1"/>
</dbReference>